<name>A0A1A9ZN17_GLOPL</name>
<sequence>MEESQSSKGSRAPSSDFTCDFHLSPLQHMILNGFNRQENSVDADVKPSQSMLAGRSSVLTSNCRGLSFNGTVTAAKSNDEDEFYCKDGKELCSMIVACTSVGLDRQ</sequence>
<reference evidence="2" key="1">
    <citation type="submission" date="2014-03" db="EMBL/GenBank/DDBJ databases">
        <authorList>
            <person name="Aksoy S."/>
            <person name="Warren W."/>
            <person name="Wilson R.K."/>
        </authorList>
    </citation>
    <scope>NUCLEOTIDE SEQUENCE [LARGE SCALE GENOMIC DNA]</scope>
    <source>
        <strain evidence="2">IAEA</strain>
    </source>
</reference>
<dbReference type="AlphaFoldDB" id="A0A1A9ZN17"/>
<organism evidence="1 2">
    <name type="scientific">Glossina pallidipes</name>
    <name type="common">Tsetse fly</name>
    <dbReference type="NCBI Taxonomy" id="7398"/>
    <lineage>
        <taxon>Eukaryota</taxon>
        <taxon>Metazoa</taxon>
        <taxon>Ecdysozoa</taxon>
        <taxon>Arthropoda</taxon>
        <taxon>Hexapoda</taxon>
        <taxon>Insecta</taxon>
        <taxon>Pterygota</taxon>
        <taxon>Neoptera</taxon>
        <taxon>Endopterygota</taxon>
        <taxon>Diptera</taxon>
        <taxon>Brachycera</taxon>
        <taxon>Muscomorpha</taxon>
        <taxon>Hippoboscoidea</taxon>
        <taxon>Glossinidae</taxon>
        <taxon>Glossina</taxon>
    </lineage>
</organism>
<dbReference type="Proteomes" id="UP000092445">
    <property type="component" value="Unassembled WGS sequence"/>
</dbReference>
<protein>
    <submittedName>
        <fullName evidence="1">Uncharacterized protein</fullName>
    </submittedName>
</protein>
<dbReference type="EnsemblMetazoa" id="GPAI019771-RA">
    <property type="protein sequence ID" value="GPAI019771-PA"/>
    <property type="gene ID" value="GPAI019771"/>
</dbReference>
<accession>A0A1A9ZN17</accession>
<evidence type="ECO:0000313" key="2">
    <source>
        <dbReference type="Proteomes" id="UP000092445"/>
    </source>
</evidence>
<keyword evidence="2" id="KW-1185">Reference proteome</keyword>
<reference evidence="1" key="2">
    <citation type="submission" date="2020-05" db="UniProtKB">
        <authorList>
            <consortium name="EnsemblMetazoa"/>
        </authorList>
    </citation>
    <scope>IDENTIFICATION</scope>
    <source>
        <strain evidence="1">IAEA</strain>
    </source>
</reference>
<dbReference type="VEuPathDB" id="VectorBase:GPAI019771"/>
<proteinExistence type="predicted"/>
<evidence type="ECO:0000313" key="1">
    <source>
        <dbReference type="EnsemblMetazoa" id="GPAI019771-PA"/>
    </source>
</evidence>